<reference evidence="6 7" key="1">
    <citation type="submission" date="2024-01" db="EMBL/GenBank/DDBJ databases">
        <title>Genome assemblies of Stephania.</title>
        <authorList>
            <person name="Yang L."/>
        </authorList>
    </citation>
    <scope>NUCLEOTIDE SEQUENCE [LARGE SCALE GENOMIC DNA]</scope>
    <source>
        <strain evidence="6">YNDBR</strain>
        <tissue evidence="6">Leaf</tissue>
    </source>
</reference>
<gene>
    <name evidence="6" type="ORF">Syun_009758</name>
</gene>
<keyword evidence="3" id="KW-0343">GTPase activation</keyword>
<dbReference type="PANTHER" id="PTHR10980">
    <property type="entry name" value="RHO GDP-DISSOCIATION INHIBITOR"/>
    <property type="match status" value="1"/>
</dbReference>
<evidence type="ECO:0000256" key="3">
    <source>
        <dbReference type="ARBA" id="ARBA00022468"/>
    </source>
</evidence>
<keyword evidence="4" id="KW-0963">Cytoplasm</keyword>
<dbReference type="GO" id="GO:0007266">
    <property type="term" value="P:Rho protein signal transduction"/>
    <property type="evidence" value="ECO:0007669"/>
    <property type="project" value="InterPro"/>
</dbReference>
<name>A0AAP0PQZ2_9MAGN</name>
<keyword evidence="7" id="KW-1185">Reference proteome</keyword>
<dbReference type="InterPro" id="IPR000406">
    <property type="entry name" value="Rho_GDI"/>
</dbReference>
<organism evidence="6 7">
    <name type="scientific">Stephania yunnanensis</name>
    <dbReference type="NCBI Taxonomy" id="152371"/>
    <lineage>
        <taxon>Eukaryota</taxon>
        <taxon>Viridiplantae</taxon>
        <taxon>Streptophyta</taxon>
        <taxon>Embryophyta</taxon>
        <taxon>Tracheophyta</taxon>
        <taxon>Spermatophyta</taxon>
        <taxon>Magnoliopsida</taxon>
        <taxon>Ranunculales</taxon>
        <taxon>Menispermaceae</taxon>
        <taxon>Menispermoideae</taxon>
        <taxon>Cissampelideae</taxon>
        <taxon>Stephania</taxon>
    </lineage>
</organism>
<accession>A0AAP0PQZ2</accession>
<evidence type="ECO:0000256" key="1">
    <source>
        <dbReference type="ARBA" id="ARBA00004496"/>
    </source>
</evidence>
<dbReference type="GO" id="GO:0016020">
    <property type="term" value="C:membrane"/>
    <property type="evidence" value="ECO:0007669"/>
    <property type="project" value="TreeGrafter"/>
</dbReference>
<comment type="caution">
    <text evidence="6">The sequence shown here is derived from an EMBL/GenBank/DDBJ whole genome shotgun (WGS) entry which is preliminary data.</text>
</comment>
<evidence type="ECO:0000256" key="4">
    <source>
        <dbReference type="ARBA" id="ARBA00022490"/>
    </source>
</evidence>
<comment type="subcellular location">
    <subcellularLocation>
        <location evidence="1">Cytoplasm</location>
    </subcellularLocation>
</comment>
<evidence type="ECO:0000256" key="5">
    <source>
        <dbReference type="SAM" id="MobiDB-lite"/>
    </source>
</evidence>
<protein>
    <recommendedName>
        <fullName evidence="8">Rho GDP-dissociation inhibitor 1</fullName>
    </recommendedName>
</protein>
<evidence type="ECO:0000256" key="2">
    <source>
        <dbReference type="ARBA" id="ARBA00009758"/>
    </source>
</evidence>
<feature type="compositionally biased region" description="Basic and acidic residues" evidence="5">
    <location>
        <begin position="41"/>
        <end position="50"/>
    </location>
</feature>
<dbReference type="InterPro" id="IPR024792">
    <property type="entry name" value="RhoGDI_dom_sf"/>
</dbReference>
<dbReference type="GO" id="GO:0005094">
    <property type="term" value="F:Rho GDP-dissociation inhibitor activity"/>
    <property type="evidence" value="ECO:0007669"/>
    <property type="project" value="InterPro"/>
</dbReference>
<dbReference type="Gene3D" id="2.70.50.30">
    <property type="entry name" value="Coagulation Factor XIII, subunit A, domain 1"/>
    <property type="match status" value="1"/>
</dbReference>
<comment type="similarity">
    <text evidence="2">Belongs to the Rho GDI family.</text>
</comment>
<feature type="compositionally biased region" description="Basic and acidic residues" evidence="5">
    <location>
        <begin position="16"/>
        <end position="30"/>
    </location>
</feature>
<dbReference type="Pfam" id="PF02115">
    <property type="entry name" value="Rho_GDI"/>
    <property type="match status" value="1"/>
</dbReference>
<evidence type="ECO:0000313" key="6">
    <source>
        <dbReference type="EMBL" id="KAK9151449.1"/>
    </source>
</evidence>
<dbReference type="FunFam" id="2.70.50.30:FF:000004">
    <property type="entry name" value="Rho GDP-dissociation inhibitor 1"/>
    <property type="match status" value="1"/>
</dbReference>
<dbReference type="EMBL" id="JBBNAF010000004">
    <property type="protein sequence ID" value="KAK9151449.1"/>
    <property type="molecule type" value="Genomic_DNA"/>
</dbReference>
<dbReference type="SUPFAM" id="SSF81296">
    <property type="entry name" value="E set domains"/>
    <property type="match status" value="1"/>
</dbReference>
<dbReference type="GO" id="GO:0005096">
    <property type="term" value="F:GTPase activator activity"/>
    <property type="evidence" value="ECO:0007669"/>
    <property type="project" value="UniProtKB-KW"/>
</dbReference>
<evidence type="ECO:0000313" key="7">
    <source>
        <dbReference type="Proteomes" id="UP001420932"/>
    </source>
</evidence>
<dbReference type="Proteomes" id="UP001420932">
    <property type="component" value="Unassembled WGS sequence"/>
</dbReference>
<dbReference type="GO" id="GO:0005829">
    <property type="term" value="C:cytosol"/>
    <property type="evidence" value="ECO:0007669"/>
    <property type="project" value="TreeGrafter"/>
</dbReference>
<dbReference type="PANTHER" id="PTHR10980:SF3">
    <property type="entry name" value="LD16419P"/>
    <property type="match status" value="1"/>
</dbReference>
<feature type="region of interest" description="Disordered" evidence="5">
    <location>
        <begin position="1"/>
        <end position="67"/>
    </location>
</feature>
<evidence type="ECO:0008006" key="8">
    <source>
        <dbReference type="Google" id="ProtNLM"/>
    </source>
</evidence>
<sequence>MSLAVEASSSGTKNMGFDEKGKGDADEHSRASKGAATTEEEVGHGGEELNRQMSHKSMGTHEDEEDEEVAKIELGPQFTLKEQLEKDKDDESLRRWKEQLIGTVDLNSVGVTGTVSCCFDFSAAETLEPDVKILSLSIVSAGRQDIFLPIPAEGNPKGLWFTLKEGSKYHLKFCFQVTNNIVAGLKYTNTVWKTGVRVDNTKEMLGTFSPQAEPYTHEMPEETTPSGIFARGSYSARTKCAAYSVLLRNDFLMMLPMPCHVFAHFLDDDNKCYLEMNYTFDIKKEWAST</sequence>
<dbReference type="AlphaFoldDB" id="A0AAP0PQZ2"/>
<dbReference type="InterPro" id="IPR014756">
    <property type="entry name" value="Ig_E-set"/>
</dbReference>
<proteinExistence type="inferred from homology"/>